<organism evidence="2 3">
    <name type="scientific">Roseinatronobacter monicus</name>
    <dbReference type="NCBI Taxonomy" id="393481"/>
    <lineage>
        <taxon>Bacteria</taxon>
        <taxon>Pseudomonadati</taxon>
        <taxon>Pseudomonadota</taxon>
        <taxon>Alphaproteobacteria</taxon>
        <taxon>Rhodobacterales</taxon>
        <taxon>Paracoccaceae</taxon>
        <taxon>Roseinatronobacter</taxon>
    </lineage>
</organism>
<protein>
    <recommendedName>
        <fullName evidence="4">Spore coat protein U-like protein</fullName>
    </recommendedName>
</protein>
<evidence type="ECO:0000313" key="3">
    <source>
        <dbReference type="Proteomes" id="UP000320582"/>
    </source>
</evidence>
<dbReference type="AlphaFoldDB" id="A0A543K5T4"/>
<dbReference type="Proteomes" id="UP000320582">
    <property type="component" value="Unassembled WGS sequence"/>
</dbReference>
<keyword evidence="3" id="KW-1185">Reference proteome</keyword>
<feature type="chain" id="PRO_5022153712" description="Spore coat protein U-like protein" evidence="1">
    <location>
        <begin position="23"/>
        <end position="165"/>
    </location>
</feature>
<evidence type="ECO:0000256" key="1">
    <source>
        <dbReference type="SAM" id="SignalP"/>
    </source>
</evidence>
<dbReference type="RefSeq" id="WP_142084889.1">
    <property type="nucleotide sequence ID" value="NZ_VFPT01000002.1"/>
</dbReference>
<evidence type="ECO:0000313" key="2">
    <source>
        <dbReference type="EMBL" id="TQM90431.1"/>
    </source>
</evidence>
<feature type="signal peptide" evidence="1">
    <location>
        <begin position="1"/>
        <end position="22"/>
    </location>
</feature>
<name>A0A543K5T4_9RHOB</name>
<evidence type="ECO:0008006" key="4">
    <source>
        <dbReference type="Google" id="ProtNLM"/>
    </source>
</evidence>
<gene>
    <name evidence="2" type="ORF">BD293_3815</name>
</gene>
<comment type="caution">
    <text evidence="2">The sequence shown here is derived from an EMBL/GenBank/DDBJ whole genome shotgun (WGS) entry which is preliminary data.</text>
</comment>
<proteinExistence type="predicted"/>
<accession>A0A543K5T4</accession>
<sequence>MNVKLKLSVAAAAIMVSGSAFAEEVTYETTLNVEEPAQTCVVDHTGGDQEVTREVGENMFDNQFGSGQIEIVFGQVTLACEGTVDIDEINYEQNFSQSMIDAGMTGNVTLGRRLDPADEVSDVFFPNQAAQIVTRYLAEGFADYENNVIPAGQYVITNLFTIVYN</sequence>
<dbReference type="EMBL" id="VFPT01000002">
    <property type="protein sequence ID" value="TQM90431.1"/>
    <property type="molecule type" value="Genomic_DNA"/>
</dbReference>
<reference evidence="2 3" key="1">
    <citation type="submission" date="2019-06" db="EMBL/GenBank/DDBJ databases">
        <title>Genomic Encyclopedia of Archaeal and Bacterial Type Strains, Phase II (KMG-II): from individual species to whole genera.</title>
        <authorList>
            <person name="Goeker M."/>
        </authorList>
    </citation>
    <scope>NUCLEOTIDE SEQUENCE [LARGE SCALE GENOMIC DNA]</scope>
    <source>
        <strain evidence="2 3">DSM 18423</strain>
    </source>
</reference>
<keyword evidence="1" id="KW-0732">Signal</keyword>